<dbReference type="InterPro" id="IPR009030">
    <property type="entry name" value="Growth_fac_rcpt_cys_sf"/>
</dbReference>
<proteinExistence type="predicted"/>
<dbReference type="SUPFAM" id="SSF57184">
    <property type="entry name" value="Growth factor receptor domain"/>
    <property type="match status" value="1"/>
</dbReference>
<organism evidence="3 4">
    <name type="scientific">Roridomyces roridus</name>
    <dbReference type="NCBI Taxonomy" id="1738132"/>
    <lineage>
        <taxon>Eukaryota</taxon>
        <taxon>Fungi</taxon>
        <taxon>Dikarya</taxon>
        <taxon>Basidiomycota</taxon>
        <taxon>Agaricomycotina</taxon>
        <taxon>Agaricomycetes</taxon>
        <taxon>Agaricomycetidae</taxon>
        <taxon>Agaricales</taxon>
        <taxon>Marasmiineae</taxon>
        <taxon>Mycenaceae</taxon>
        <taxon>Roridomyces</taxon>
    </lineage>
</organism>
<feature type="domain" description="Tyrosine-protein kinase ephrin type A/B receptor-like" evidence="2">
    <location>
        <begin position="76"/>
        <end position="113"/>
    </location>
</feature>
<dbReference type="SMART" id="SM01411">
    <property type="entry name" value="Ephrin_rec_like"/>
    <property type="match status" value="2"/>
</dbReference>
<evidence type="ECO:0000256" key="1">
    <source>
        <dbReference type="SAM" id="SignalP"/>
    </source>
</evidence>
<evidence type="ECO:0000313" key="3">
    <source>
        <dbReference type="EMBL" id="KAJ7632941.1"/>
    </source>
</evidence>
<reference evidence="3" key="1">
    <citation type="submission" date="2023-03" db="EMBL/GenBank/DDBJ databases">
        <title>Massive genome expansion in bonnet fungi (Mycena s.s.) driven by repeated elements and novel gene families across ecological guilds.</title>
        <authorList>
            <consortium name="Lawrence Berkeley National Laboratory"/>
            <person name="Harder C.B."/>
            <person name="Miyauchi S."/>
            <person name="Viragh M."/>
            <person name="Kuo A."/>
            <person name="Thoen E."/>
            <person name="Andreopoulos B."/>
            <person name="Lu D."/>
            <person name="Skrede I."/>
            <person name="Drula E."/>
            <person name="Henrissat B."/>
            <person name="Morin E."/>
            <person name="Kohler A."/>
            <person name="Barry K."/>
            <person name="LaButti K."/>
            <person name="Morin E."/>
            <person name="Salamov A."/>
            <person name="Lipzen A."/>
            <person name="Mereny Z."/>
            <person name="Hegedus B."/>
            <person name="Baldrian P."/>
            <person name="Stursova M."/>
            <person name="Weitz H."/>
            <person name="Taylor A."/>
            <person name="Grigoriev I.V."/>
            <person name="Nagy L.G."/>
            <person name="Martin F."/>
            <person name="Kauserud H."/>
        </authorList>
    </citation>
    <scope>NUCLEOTIDE SEQUENCE</scope>
    <source>
        <strain evidence="3">9284</strain>
    </source>
</reference>
<name>A0AAD7BX26_9AGAR</name>
<dbReference type="Pfam" id="PF07699">
    <property type="entry name" value="Ephrin_rec_like"/>
    <property type="match status" value="1"/>
</dbReference>
<comment type="caution">
    <text evidence="3">The sequence shown here is derived from an EMBL/GenBank/DDBJ whole genome shotgun (WGS) entry which is preliminary data.</text>
</comment>
<dbReference type="EMBL" id="JARKIF010000008">
    <property type="protein sequence ID" value="KAJ7632941.1"/>
    <property type="molecule type" value="Genomic_DNA"/>
</dbReference>
<dbReference type="InterPro" id="IPR011641">
    <property type="entry name" value="Tyr-kin_ephrin_A/B_rcpt-like"/>
</dbReference>
<keyword evidence="1" id="KW-0732">Signal</keyword>
<evidence type="ECO:0000313" key="4">
    <source>
        <dbReference type="Proteomes" id="UP001221142"/>
    </source>
</evidence>
<feature type="signal peptide" evidence="1">
    <location>
        <begin position="1"/>
        <end position="21"/>
    </location>
</feature>
<evidence type="ECO:0000259" key="2">
    <source>
        <dbReference type="Pfam" id="PF07699"/>
    </source>
</evidence>
<gene>
    <name evidence="3" type="ORF">FB45DRAFT_1027061</name>
</gene>
<dbReference type="Proteomes" id="UP001221142">
    <property type="component" value="Unassembled WGS sequence"/>
</dbReference>
<sequence>MRSFSVSFVAAALMVLSTVEAIPQGPAHGLLARAPCSPGYYPNVNGGCNLCDPGHYCPDGQSYSQCGTGQYNPNNGTTTVCPNCPAGYYQDEQGQASCKPAPRGAYVLYPGARDYRLVSGGAFQSLPGQSKTCLTCCGWAAVGNGNTKATRCSGDKPFAYPGSGDGCTDQPIDCEIPSTCSEAADGTCPAGNSDH</sequence>
<feature type="chain" id="PRO_5041993538" description="Tyrosine-protein kinase ephrin type A/B receptor-like domain-containing protein" evidence="1">
    <location>
        <begin position="22"/>
        <end position="195"/>
    </location>
</feature>
<dbReference type="Gene3D" id="2.10.50.10">
    <property type="entry name" value="Tumor Necrosis Factor Receptor, subunit A, domain 2"/>
    <property type="match status" value="1"/>
</dbReference>
<protein>
    <recommendedName>
        <fullName evidence="2">Tyrosine-protein kinase ephrin type A/B receptor-like domain-containing protein</fullName>
    </recommendedName>
</protein>
<accession>A0AAD7BX26</accession>
<keyword evidence="4" id="KW-1185">Reference proteome</keyword>
<dbReference type="AlphaFoldDB" id="A0AAD7BX26"/>